<name>W0RLK1_9BACT</name>
<keyword evidence="1 4" id="KW-0547">Nucleotide-binding</keyword>
<keyword evidence="3 4" id="KW-0067">ATP-binding</keyword>
<feature type="binding site" evidence="4">
    <location>
        <begin position="184"/>
        <end position="187"/>
    </location>
    <ligand>
        <name>ATP</name>
        <dbReference type="ChEBI" id="CHEBI:30616"/>
    </ligand>
</feature>
<gene>
    <name evidence="4 5" type="primary">purK</name>
    <name evidence="7" type="ORF">J421_3785</name>
</gene>
<dbReference type="GO" id="GO:0005829">
    <property type="term" value="C:cytosol"/>
    <property type="evidence" value="ECO:0007669"/>
    <property type="project" value="TreeGrafter"/>
</dbReference>
<organism evidence="7 8">
    <name type="scientific">Gemmatirosa kalamazoonensis</name>
    <dbReference type="NCBI Taxonomy" id="861299"/>
    <lineage>
        <taxon>Bacteria</taxon>
        <taxon>Pseudomonadati</taxon>
        <taxon>Gemmatimonadota</taxon>
        <taxon>Gemmatimonadia</taxon>
        <taxon>Gemmatimonadales</taxon>
        <taxon>Gemmatimonadaceae</taxon>
        <taxon>Gemmatirosa</taxon>
    </lineage>
</organism>
<dbReference type="PANTHER" id="PTHR11609:SF5">
    <property type="entry name" value="PHOSPHORIBOSYLAMINOIMIDAZOLE CARBOXYLASE"/>
    <property type="match status" value="1"/>
</dbReference>
<dbReference type="UniPathway" id="UPA00074">
    <property type="reaction ID" value="UER00942"/>
</dbReference>
<feature type="binding site" evidence="4">
    <location>
        <position position="192"/>
    </location>
    <ligand>
        <name>ATP</name>
        <dbReference type="ChEBI" id="CHEBI:30616"/>
    </ligand>
</feature>
<dbReference type="NCBIfam" id="NF004679">
    <property type="entry name" value="PRK06019.1-5"/>
    <property type="match status" value="1"/>
</dbReference>
<dbReference type="PANTHER" id="PTHR11609">
    <property type="entry name" value="PURINE BIOSYNTHESIS PROTEIN 6/7, PUR6/7"/>
    <property type="match status" value="1"/>
</dbReference>
<feature type="binding site" evidence="4">
    <location>
        <begin position="269"/>
        <end position="270"/>
    </location>
    <ligand>
        <name>ATP</name>
        <dbReference type="ChEBI" id="CHEBI:30616"/>
    </ligand>
</feature>
<dbReference type="Proteomes" id="UP000019151">
    <property type="component" value="Chromosome"/>
</dbReference>
<keyword evidence="2 4" id="KW-0658">Purine biosynthesis</keyword>
<dbReference type="NCBIfam" id="TIGR01161">
    <property type="entry name" value="purK"/>
    <property type="match status" value="1"/>
</dbReference>
<dbReference type="InParanoid" id="W0RLK1"/>
<dbReference type="PATRIC" id="fig|861299.3.peg.3839"/>
<dbReference type="STRING" id="861299.J421_3785"/>
<comment type="subunit">
    <text evidence="4 5">Homodimer.</text>
</comment>
<evidence type="ECO:0000259" key="6">
    <source>
        <dbReference type="PROSITE" id="PS50975"/>
    </source>
</evidence>
<proteinExistence type="inferred from homology"/>
<dbReference type="Gene3D" id="3.30.1490.20">
    <property type="entry name" value="ATP-grasp fold, A domain"/>
    <property type="match status" value="1"/>
</dbReference>
<dbReference type="InterPro" id="IPR040686">
    <property type="entry name" value="PurK_C"/>
</dbReference>
<dbReference type="Gene3D" id="3.30.470.20">
    <property type="entry name" value="ATP-grasp fold, B domain"/>
    <property type="match status" value="1"/>
</dbReference>
<dbReference type="SUPFAM" id="SSF52440">
    <property type="entry name" value="PreATP-grasp domain"/>
    <property type="match status" value="1"/>
</dbReference>
<evidence type="ECO:0000256" key="3">
    <source>
        <dbReference type="ARBA" id="ARBA00022840"/>
    </source>
</evidence>
<dbReference type="InterPro" id="IPR013815">
    <property type="entry name" value="ATP_grasp_subdomain_1"/>
</dbReference>
<dbReference type="RefSeq" id="WP_025412773.1">
    <property type="nucleotide sequence ID" value="NZ_CP007128.1"/>
</dbReference>
<comment type="function">
    <text evidence="4">Catalyzes the ATP-dependent conversion of 5-aminoimidazole ribonucleotide (AIR) and HCO(3)(-) to N5-carboxyaminoimidazole ribonucleotide (N5-CAIR).</text>
</comment>
<dbReference type="GO" id="GO:0006189">
    <property type="term" value="P:'de novo' IMP biosynthetic process"/>
    <property type="evidence" value="ECO:0007669"/>
    <property type="project" value="UniProtKB-UniRule"/>
</dbReference>
<keyword evidence="4 5" id="KW-0436">Ligase</keyword>
<dbReference type="Gene3D" id="3.40.50.20">
    <property type="match status" value="1"/>
</dbReference>
<dbReference type="eggNOG" id="COG0026">
    <property type="taxonomic scope" value="Bacteria"/>
</dbReference>
<dbReference type="Pfam" id="PF22660">
    <property type="entry name" value="RS_preATP-grasp-like"/>
    <property type="match status" value="1"/>
</dbReference>
<evidence type="ECO:0000256" key="4">
    <source>
        <dbReference type="HAMAP-Rule" id="MF_01928"/>
    </source>
</evidence>
<comment type="function">
    <text evidence="5">Catalyzes the ATP-dependent conversion of 5-aminoimidazole ribonucleotide (AIR) and HCO(3)- to N5-carboxyaminoimidazole ribonucleotide (N5-CAIR).</text>
</comment>
<reference evidence="7 8" key="1">
    <citation type="journal article" date="2014" name="Genome Announc.">
        <title>Genome Sequence and Methylome of Soil Bacterium Gemmatirosa kalamazoonensis KBS708T, a Member of the Rarely Cultivated Gemmatimonadetes Phylum.</title>
        <authorList>
            <person name="Debruyn J.M."/>
            <person name="Radosevich M."/>
            <person name="Wommack K.E."/>
            <person name="Polson S.W."/>
            <person name="Hauser L.J."/>
            <person name="Fawaz M.N."/>
            <person name="Korlach J."/>
            <person name="Tsai Y.C."/>
        </authorList>
    </citation>
    <scope>NUCLEOTIDE SEQUENCE [LARGE SCALE GENOMIC DNA]</scope>
    <source>
        <strain evidence="7 8">KBS708</strain>
    </source>
</reference>
<evidence type="ECO:0000256" key="5">
    <source>
        <dbReference type="RuleBase" id="RU361200"/>
    </source>
</evidence>
<dbReference type="KEGG" id="gba:J421_3785"/>
<feature type="binding site" evidence="4">
    <location>
        <position position="215"/>
    </location>
    <ligand>
        <name>ATP</name>
        <dbReference type="ChEBI" id="CHEBI:30616"/>
    </ligand>
</feature>
<accession>W0RLK1</accession>
<sequence>MTRGANPVLPGSTIGILGGGQLGRMTGMAALSMGYTVHVLDPDPQCAAGAIAARVVTAPFDDAAAAADLASSCQVVTLEIEQIGRAALDAVAERTPMRPGPHPVWIIQDRVRQKEWLAAHRFPVGPFRAALEAKDVANAVRSLGACIVKSSHGGYDGRGQAHVEREDDAANAWAAVGARSAVVEQRLELAYEVSVLVARRPGGQMAVYPPARNHHARGVLTWSVLPAPVPAAVGREAAEIALGIAEELDVVGLLAVEMFVTTDDRVLVNELAPRPHNTYHASERACATSQFEQLVRAVCDLPLGAPAPLAAGAIANLLGDLWLAPEPPSAVDALSEPAARLHLYGKREARGGRKMGHLSATGASPDEALRRVWDAYDRFKPASAPPIERMDPSTLHAPRSTLGILAERSEGGAWSAERGGER</sequence>
<dbReference type="HOGENOM" id="CLU_011534_0_1_0"/>
<dbReference type="OrthoDB" id="9804625at2"/>
<dbReference type="SUPFAM" id="SSF51246">
    <property type="entry name" value="Rudiment single hybrid motif"/>
    <property type="match status" value="1"/>
</dbReference>
<comment type="similarity">
    <text evidence="4 5">Belongs to the PurK/PurT family.</text>
</comment>
<keyword evidence="8" id="KW-1185">Reference proteome</keyword>
<dbReference type="InterPro" id="IPR054350">
    <property type="entry name" value="PurT/PurK_preATP-grasp"/>
</dbReference>
<protein>
    <recommendedName>
        <fullName evidence="4 5">N5-carboxyaminoimidazole ribonucleotide synthase</fullName>
        <shortName evidence="4 5">N5-CAIR synthase</shortName>
        <ecNumber evidence="4 5">6.3.4.18</ecNumber>
    </recommendedName>
    <alternativeName>
        <fullName evidence="4 5">5-(carboxyamino)imidazole ribonucleotide synthetase</fullName>
    </alternativeName>
</protein>
<dbReference type="FunCoup" id="W0RLK1">
    <property type="interactions" value="332"/>
</dbReference>
<comment type="catalytic activity">
    <reaction evidence="4 5">
        <text>5-amino-1-(5-phospho-beta-D-ribosyl)imidazole + hydrogencarbonate + ATP = 5-carboxyamino-1-(5-phospho-D-ribosyl)imidazole + ADP + phosphate + 2 H(+)</text>
        <dbReference type="Rhea" id="RHEA:19317"/>
        <dbReference type="ChEBI" id="CHEBI:15378"/>
        <dbReference type="ChEBI" id="CHEBI:17544"/>
        <dbReference type="ChEBI" id="CHEBI:30616"/>
        <dbReference type="ChEBI" id="CHEBI:43474"/>
        <dbReference type="ChEBI" id="CHEBI:58730"/>
        <dbReference type="ChEBI" id="CHEBI:137981"/>
        <dbReference type="ChEBI" id="CHEBI:456216"/>
        <dbReference type="EC" id="6.3.4.18"/>
    </reaction>
</comment>
<dbReference type="GO" id="GO:0046872">
    <property type="term" value="F:metal ion binding"/>
    <property type="evidence" value="ECO:0007669"/>
    <property type="project" value="InterPro"/>
</dbReference>
<evidence type="ECO:0000313" key="8">
    <source>
        <dbReference type="Proteomes" id="UP000019151"/>
    </source>
</evidence>
<dbReference type="InterPro" id="IPR011054">
    <property type="entry name" value="Rudment_hybrid_motif"/>
</dbReference>
<dbReference type="Pfam" id="PF17769">
    <property type="entry name" value="PurK_C"/>
    <property type="match status" value="1"/>
</dbReference>
<dbReference type="GO" id="GO:0004638">
    <property type="term" value="F:phosphoribosylaminoimidazole carboxylase activity"/>
    <property type="evidence" value="ECO:0007669"/>
    <property type="project" value="InterPro"/>
</dbReference>
<comment type="pathway">
    <text evidence="4 5">Purine metabolism; IMP biosynthesis via de novo pathway; 5-amino-1-(5-phospho-D-ribosyl)imidazole-4-carboxylate from 5-amino-1-(5-phospho-D-ribosyl)imidazole (N5-CAIR route): step 1/2.</text>
</comment>
<dbReference type="InterPro" id="IPR016185">
    <property type="entry name" value="PreATP-grasp_dom_sf"/>
</dbReference>
<dbReference type="AlphaFoldDB" id="W0RLK1"/>
<dbReference type="InterPro" id="IPR003135">
    <property type="entry name" value="ATP-grasp_carboxylate-amine"/>
</dbReference>
<evidence type="ECO:0000256" key="2">
    <source>
        <dbReference type="ARBA" id="ARBA00022755"/>
    </source>
</evidence>
<feature type="domain" description="ATP-grasp" evidence="6">
    <location>
        <begin position="114"/>
        <end position="299"/>
    </location>
</feature>
<evidence type="ECO:0000313" key="7">
    <source>
        <dbReference type="EMBL" id="AHG91322.1"/>
    </source>
</evidence>
<evidence type="ECO:0000256" key="1">
    <source>
        <dbReference type="ARBA" id="ARBA00022741"/>
    </source>
</evidence>
<dbReference type="EMBL" id="CP007128">
    <property type="protein sequence ID" value="AHG91322.1"/>
    <property type="molecule type" value="Genomic_DNA"/>
</dbReference>
<feature type="binding site" evidence="4">
    <location>
        <position position="149"/>
    </location>
    <ligand>
        <name>ATP</name>
        <dbReference type="ChEBI" id="CHEBI:30616"/>
    </ligand>
</feature>
<dbReference type="GO" id="GO:0034028">
    <property type="term" value="F:5-(carboxyamino)imidazole ribonucleotide synthase activity"/>
    <property type="evidence" value="ECO:0007669"/>
    <property type="project" value="UniProtKB-UniRule"/>
</dbReference>
<dbReference type="GO" id="GO:0005524">
    <property type="term" value="F:ATP binding"/>
    <property type="evidence" value="ECO:0007669"/>
    <property type="project" value="UniProtKB-UniRule"/>
</dbReference>
<dbReference type="HAMAP" id="MF_01928">
    <property type="entry name" value="PurK"/>
    <property type="match status" value="1"/>
</dbReference>
<dbReference type="PROSITE" id="PS50975">
    <property type="entry name" value="ATP_GRASP"/>
    <property type="match status" value="1"/>
</dbReference>
<dbReference type="SUPFAM" id="SSF56059">
    <property type="entry name" value="Glutathione synthetase ATP-binding domain-like"/>
    <property type="match status" value="1"/>
</dbReference>
<feature type="binding site" evidence="4">
    <location>
        <begin position="154"/>
        <end position="160"/>
    </location>
    <ligand>
        <name>ATP</name>
        <dbReference type="ChEBI" id="CHEBI:30616"/>
    </ligand>
</feature>
<dbReference type="InterPro" id="IPR005875">
    <property type="entry name" value="PurK"/>
</dbReference>
<dbReference type="Pfam" id="PF02222">
    <property type="entry name" value="ATP-grasp"/>
    <property type="match status" value="1"/>
</dbReference>
<feature type="binding site" evidence="4">
    <location>
        <position position="110"/>
    </location>
    <ligand>
        <name>ATP</name>
        <dbReference type="ChEBI" id="CHEBI:30616"/>
    </ligand>
</feature>
<dbReference type="InterPro" id="IPR011761">
    <property type="entry name" value="ATP-grasp"/>
</dbReference>
<dbReference type="EC" id="6.3.4.18" evidence="4 5"/>